<name>A0A1H2V7B9_THIRO</name>
<feature type="transmembrane region" description="Helical" evidence="9">
    <location>
        <begin position="401"/>
        <end position="420"/>
    </location>
</feature>
<feature type="transmembrane region" description="Helical" evidence="9">
    <location>
        <begin position="274"/>
        <end position="300"/>
    </location>
</feature>
<keyword evidence="7" id="KW-0406">Ion transport</keyword>
<dbReference type="PROSITE" id="PS00456">
    <property type="entry name" value="NA_SOLUT_SYMP_1"/>
    <property type="match status" value="1"/>
</dbReference>
<dbReference type="NCBIfam" id="TIGR00813">
    <property type="entry name" value="sss"/>
    <property type="match status" value="1"/>
</dbReference>
<dbReference type="InterPro" id="IPR038377">
    <property type="entry name" value="Na/Glc_symporter_sf"/>
</dbReference>
<dbReference type="RefSeq" id="WP_093030251.1">
    <property type="nucleotide sequence ID" value="NZ_FNNZ01000006.1"/>
</dbReference>
<evidence type="ECO:0000256" key="9">
    <source>
        <dbReference type="SAM" id="Phobius"/>
    </source>
</evidence>
<evidence type="ECO:0000313" key="11">
    <source>
        <dbReference type="Proteomes" id="UP000198816"/>
    </source>
</evidence>
<dbReference type="GO" id="GO:0005412">
    <property type="term" value="F:D-glucose:sodium symporter activity"/>
    <property type="evidence" value="ECO:0007669"/>
    <property type="project" value="TreeGrafter"/>
</dbReference>
<feature type="transmembrane region" description="Helical" evidence="9">
    <location>
        <begin position="320"/>
        <end position="338"/>
    </location>
</feature>
<keyword evidence="4" id="KW-0813">Transport</keyword>
<keyword evidence="6 9" id="KW-0472">Membrane</keyword>
<dbReference type="Pfam" id="PF00474">
    <property type="entry name" value="SSF"/>
    <property type="match status" value="1"/>
</dbReference>
<feature type="transmembrane region" description="Helical" evidence="9">
    <location>
        <begin position="456"/>
        <end position="475"/>
    </location>
</feature>
<dbReference type="EMBL" id="FNNZ01000006">
    <property type="protein sequence ID" value="SDW64223.1"/>
    <property type="molecule type" value="Genomic_DNA"/>
</dbReference>
<reference evidence="11" key="1">
    <citation type="submission" date="2016-10" db="EMBL/GenBank/DDBJ databases">
        <authorList>
            <person name="Varghese N."/>
            <person name="Submissions S."/>
        </authorList>
    </citation>
    <scope>NUCLEOTIDE SEQUENCE [LARGE SCALE GENOMIC DNA]</scope>
    <source>
        <strain evidence="11">DSM 217</strain>
    </source>
</reference>
<dbReference type="Gene3D" id="1.20.1730.10">
    <property type="entry name" value="Sodium/glucose cotransporter"/>
    <property type="match status" value="1"/>
</dbReference>
<dbReference type="AlphaFoldDB" id="A0A1H2V7B9"/>
<proteinExistence type="inferred from homology"/>
<accession>A0A1H2V7B9</accession>
<keyword evidence="3 9" id="KW-0812">Transmembrane</keyword>
<evidence type="ECO:0000313" key="10">
    <source>
        <dbReference type="EMBL" id="SDW64223.1"/>
    </source>
</evidence>
<feature type="transmembrane region" description="Helical" evidence="9">
    <location>
        <begin position="126"/>
        <end position="153"/>
    </location>
</feature>
<feature type="transmembrane region" description="Helical" evidence="9">
    <location>
        <begin position="159"/>
        <end position="183"/>
    </location>
</feature>
<feature type="transmembrane region" description="Helical" evidence="9">
    <location>
        <begin position="368"/>
        <end position="389"/>
    </location>
</feature>
<comment type="subcellular location">
    <subcellularLocation>
        <location evidence="1">Membrane</location>
        <topology evidence="1">Multi-pass membrane protein</topology>
    </subcellularLocation>
</comment>
<feature type="transmembrane region" description="Helical" evidence="9">
    <location>
        <begin position="13"/>
        <end position="31"/>
    </location>
</feature>
<dbReference type="PANTHER" id="PTHR11819">
    <property type="entry name" value="SOLUTE CARRIER FAMILY 5"/>
    <property type="match status" value="1"/>
</dbReference>
<feature type="transmembrane region" description="Helical" evidence="9">
    <location>
        <begin position="85"/>
        <end position="105"/>
    </location>
</feature>
<evidence type="ECO:0000256" key="8">
    <source>
        <dbReference type="RuleBase" id="RU362091"/>
    </source>
</evidence>
<keyword evidence="11" id="KW-1185">Reference proteome</keyword>
<feature type="transmembrane region" description="Helical" evidence="9">
    <location>
        <begin position="52"/>
        <end position="79"/>
    </location>
</feature>
<keyword evidence="4" id="KW-0769">Symport</keyword>
<dbReference type="InterPro" id="IPR018212">
    <property type="entry name" value="Na/solute_symporter_CS"/>
</dbReference>
<feature type="transmembrane region" description="Helical" evidence="9">
    <location>
        <begin position="235"/>
        <end position="253"/>
    </location>
</feature>
<protein>
    <submittedName>
        <fullName evidence="10">Solute:Na+ symporter, SSS family</fullName>
    </submittedName>
</protein>
<dbReference type="GO" id="GO:0005886">
    <property type="term" value="C:plasma membrane"/>
    <property type="evidence" value="ECO:0007669"/>
    <property type="project" value="TreeGrafter"/>
</dbReference>
<evidence type="ECO:0000256" key="1">
    <source>
        <dbReference type="ARBA" id="ARBA00004141"/>
    </source>
</evidence>
<evidence type="ECO:0000256" key="3">
    <source>
        <dbReference type="ARBA" id="ARBA00022692"/>
    </source>
</evidence>
<sequence length="528" mass="56547">MDPFLTRIDPIDLAIIGFYLLIVFAIGAYLARRTHDADDLFLAGRRLGWLPVGLSLFASNISSTTLIGLMGAAYTWGIAVANYEWMAAPLLVVFAIVLIPLYLRARIGTVPEYLERRFDGRARRYFSALTLVSNILVDTAGTLFAGAIVLNAFVPGLDLFTAALILAAVAGIYTAAGGLAAVVYTDVLQAVILLVGASLVTYFSFQAIDFDWGRMVEATDPQQLSLFLPMSDPNLPWLGVVVGVPVLGFYFWCTNQFVVQRVLGARDIENARWGALLAGLLKLSVIFIMVIPGVIAIQIIPGLEQADQVFPSLIAELLPVGLRGIVLAALVAALMSSVDSTLNSAATLLTLDFIKPLRPNLTSRQTAWIGRIAILFFMLISAAVAPWIGGFEGLFHYLQTALSYLVPPVAALFLLGALWARPGPRAALATLLGGHAVSAMLFALTVGGVLDLHFTLVAGILFALSASIFVVVGLLEPHPSAARAIARGEMVWRPALARPTRSGAWWSDYRVQSALLLALTAALAIGFG</sequence>
<dbReference type="Proteomes" id="UP000198816">
    <property type="component" value="Unassembled WGS sequence"/>
</dbReference>
<dbReference type="STRING" id="1058.SAMN05421783_106170"/>
<keyword evidence="7" id="KW-0915">Sodium</keyword>
<comment type="similarity">
    <text evidence="2 8">Belongs to the sodium:solute symporter (SSF) (TC 2.A.21) family.</text>
</comment>
<gene>
    <name evidence="10" type="ORF">SAMN05421783_106170</name>
</gene>
<feature type="transmembrane region" description="Helical" evidence="9">
    <location>
        <begin position="427"/>
        <end position="450"/>
    </location>
</feature>
<keyword evidence="7" id="KW-0739">Sodium transport</keyword>
<dbReference type="OrthoDB" id="9814523at2"/>
<evidence type="ECO:0000256" key="5">
    <source>
        <dbReference type="ARBA" id="ARBA00022989"/>
    </source>
</evidence>
<evidence type="ECO:0000256" key="4">
    <source>
        <dbReference type="ARBA" id="ARBA00022847"/>
    </source>
</evidence>
<feature type="transmembrane region" description="Helical" evidence="9">
    <location>
        <begin position="190"/>
        <end position="208"/>
    </location>
</feature>
<evidence type="ECO:0000256" key="6">
    <source>
        <dbReference type="ARBA" id="ARBA00023136"/>
    </source>
</evidence>
<evidence type="ECO:0000256" key="7">
    <source>
        <dbReference type="ARBA" id="ARBA00023201"/>
    </source>
</evidence>
<evidence type="ECO:0000256" key="2">
    <source>
        <dbReference type="ARBA" id="ARBA00006434"/>
    </source>
</evidence>
<organism evidence="10 11">
    <name type="scientific">Thiocapsa roseopersicina</name>
    <dbReference type="NCBI Taxonomy" id="1058"/>
    <lineage>
        <taxon>Bacteria</taxon>
        <taxon>Pseudomonadati</taxon>
        <taxon>Pseudomonadota</taxon>
        <taxon>Gammaproteobacteria</taxon>
        <taxon>Chromatiales</taxon>
        <taxon>Chromatiaceae</taxon>
        <taxon>Thiocapsa</taxon>
    </lineage>
</organism>
<dbReference type="InterPro" id="IPR001734">
    <property type="entry name" value="Na/solute_symporter"/>
</dbReference>
<dbReference type="PANTHER" id="PTHR11819:SF195">
    <property type="entry name" value="SODIUM_GLUCOSE COTRANSPORTER 4"/>
    <property type="match status" value="1"/>
</dbReference>
<dbReference type="PROSITE" id="PS50283">
    <property type="entry name" value="NA_SOLUT_SYMP_3"/>
    <property type="match status" value="1"/>
</dbReference>
<keyword evidence="5 9" id="KW-1133">Transmembrane helix</keyword>